<reference evidence="4" key="3">
    <citation type="submission" date="2018-10" db="EMBL/GenBank/DDBJ databases">
        <authorList>
            <consortium name="NCBI Genome Project"/>
        </authorList>
    </citation>
    <scope>NUCLEOTIDE SEQUENCE</scope>
</reference>
<reference evidence="4" key="2">
    <citation type="journal article" date="2018" name="PLoS ONE">
        <title>The complete mitochondrial genome of Melon thrips, Thrips palmi (Thripinae) and comparative analysis: A vector for Tospoviruses.</title>
        <authorList>
            <person name="Chakraborty R."/>
            <person name="Tyagi K."/>
            <person name="Kundu S."/>
            <person name="Rahaman I."/>
            <person name="Singha D."/>
            <person name="Chandra K."/>
            <person name="Patnaik S."/>
            <person name="Kumar V."/>
        </authorList>
    </citation>
    <scope>NUCLEOTIDE SEQUENCE</scope>
</reference>
<dbReference type="AlphaFoldDB" id="A0A386T8E1"/>
<gene>
    <name evidence="2 4" type="primary">ATP8</name>
    <name evidence="4" type="ORF">D9L35_mgp03</name>
</gene>
<evidence type="ECO:0000313" key="4">
    <source>
        <dbReference type="RefSeq" id="YP_009517127.1"/>
    </source>
</evidence>
<reference evidence="2" key="1">
    <citation type="journal article" date="2018" name="PLoS ONE">
        <title>The complete mitochondrial genome of Melon thrips, Thrips palmi (Thripinae): Comparative analysis.</title>
        <authorList>
            <person name="Chakraborty R."/>
            <person name="Tyagi K."/>
            <person name="Kundu S."/>
            <person name="Rahaman I."/>
            <person name="Singha D."/>
            <person name="Chandra K."/>
            <person name="Patnaik S."/>
            <person name="Kumar V."/>
        </authorList>
    </citation>
    <scope>NUCLEOTIDE SEQUENCE</scope>
</reference>
<dbReference type="RefSeq" id="YP_009517127.1">
    <property type="nucleotide sequence ID" value="NC_039437.1"/>
</dbReference>
<keyword evidence="3" id="KW-1185">Reference proteome</keyword>
<dbReference type="EMBL" id="MH253898">
    <property type="protein sequence ID" value="AYE84569.1"/>
    <property type="molecule type" value="Genomic_DNA"/>
</dbReference>
<dbReference type="GeneID" id="38092127"/>
<proteinExistence type="predicted"/>
<evidence type="ECO:0000256" key="1">
    <source>
        <dbReference type="SAM" id="Phobius"/>
    </source>
</evidence>
<keyword evidence="2 4" id="KW-0496">Mitochondrion</keyword>
<feature type="transmembrane region" description="Helical" evidence="1">
    <location>
        <begin position="12"/>
        <end position="29"/>
    </location>
</feature>
<keyword evidence="1" id="KW-0472">Membrane</keyword>
<geneLocation type="mitochondrion" evidence="2 4"/>
<name>A0A386T8E1_THRPL</name>
<keyword evidence="1" id="KW-1133">Transmembrane helix</keyword>
<dbReference type="CTD" id="4509"/>
<reference evidence="4" key="4">
    <citation type="submission" date="2025-04" db="UniProtKB">
        <authorList>
            <consortium name="RefSeq"/>
        </authorList>
    </citation>
    <scope>IDENTIFICATION</scope>
</reference>
<dbReference type="Proteomes" id="UP000515158">
    <property type="component" value="Mitochondrion MT"/>
</dbReference>
<accession>A0A386T8E1</accession>
<protein>
    <submittedName>
        <fullName evidence="2 4">ATP synthase F0 subunit 8</fullName>
    </submittedName>
</protein>
<sequence length="56" mass="6640">MPQILPMQTYSILSLLMLSIVSLILLNEMKWKNSVKKKEKSKMYVKRTFFLSLFIS</sequence>
<keyword evidence="1" id="KW-0812">Transmembrane</keyword>
<dbReference type="KEGG" id="tpal:38092127"/>
<organism evidence="2">
    <name type="scientific">Thrips palmi</name>
    <name type="common">Melon thrips</name>
    <dbReference type="NCBI Taxonomy" id="161013"/>
    <lineage>
        <taxon>Eukaryota</taxon>
        <taxon>Metazoa</taxon>
        <taxon>Ecdysozoa</taxon>
        <taxon>Arthropoda</taxon>
        <taxon>Hexapoda</taxon>
        <taxon>Insecta</taxon>
        <taxon>Pterygota</taxon>
        <taxon>Neoptera</taxon>
        <taxon>Paraneoptera</taxon>
        <taxon>Thysanoptera</taxon>
        <taxon>Terebrantia</taxon>
        <taxon>Thripoidea</taxon>
        <taxon>Thripidae</taxon>
        <taxon>Thrips</taxon>
    </lineage>
</organism>
<evidence type="ECO:0000313" key="3">
    <source>
        <dbReference type="Proteomes" id="UP000515158"/>
    </source>
</evidence>
<evidence type="ECO:0000313" key="2">
    <source>
        <dbReference type="EMBL" id="AYE84569.1"/>
    </source>
</evidence>